<keyword evidence="3" id="KW-0645">Protease</keyword>
<dbReference type="EMBL" id="JAEVFJ010000018">
    <property type="protein sequence ID" value="KAH8099828.1"/>
    <property type="molecule type" value="Genomic_DNA"/>
</dbReference>
<feature type="region of interest" description="Disordered" evidence="4">
    <location>
        <begin position="555"/>
        <end position="655"/>
    </location>
</feature>
<dbReference type="SMART" id="SM00230">
    <property type="entry name" value="CysPc"/>
    <property type="match status" value="1"/>
</dbReference>
<keyword evidence="3" id="KW-0788">Thiol protease</keyword>
<dbReference type="GO" id="GO:0006508">
    <property type="term" value="P:proteolysis"/>
    <property type="evidence" value="ECO:0007669"/>
    <property type="project" value="UniProtKB-KW"/>
</dbReference>
<feature type="domain" description="Calpain catalytic" evidence="5">
    <location>
        <begin position="59"/>
        <end position="387"/>
    </location>
</feature>
<dbReference type="PANTHER" id="PTHR10183:SF425">
    <property type="entry name" value="CALPAIN-5"/>
    <property type="match status" value="1"/>
</dbReference>
<feature type="compositionally biased region" description="Acidic residues" evidence="4">
    <location>
        <begin position="687"/>
        <end position="707"/>
    </location>
</feature>
<dbReference type="Proteomes" id="UP000813824">
    <property type="component" value="Unassembled WGS sequence"/>
</dbReference>
<dbReference type="InterPro" id="IPR038765">
    <property type="entry name" value="Papain-like_cys_pep_sf"/>
</dbReference>
<name>A0A8K0XPD6_9AGAR</name>
<feature type="compositionally biased region" description="Acidic residues" evidence="4">
    <location>
        <begin position="612"/>
        <end position="622"/>
    </location>
</feature>
<accession>A0A8K0XPD6</accession>
<evidence type="ECO:0000256" key="1">
    <source>
        <dbReference type="ARBA" id="ARBA00007623"/>
    </source>
</evidence>
<evidence type="ECO:0000256" key="4">
    <source>
        <dbReference type="SAM" id="MobiDB-lite"/>
    </source>
</evidence>
<protein>
    <recommendedName>
        <fullName evidence="5">Calpain catalytic domain-containing protein</fullName>
    </recommendedName>
</protein>
<dbReference type="Gene3D" id="3.90.70.10">
    <property type="entry name" value="Cysteine proteinases"/>
    <property type="match status" value="1"/>
</dbReference>
<feature type="region of interest" description="Disordered" evidence="4">
    <location>
        <begin position="681"/>
        <end position="707"/>
    </location>
</feature>
<proteinExistence type="inferred from homology"/>
<feature type="compositionally biased region" description="Low complexity" evidence="4">
    <location>
        <begin position="589"/>
        <end position="611"/>
    </location>
</feature>
<dbReference type="InterPro" id="IPR001300">
    <property type="entry name" value="Peptidase_C2_calpain_cat"/>
</dbReference>
<feature type="active site" evidence="2 3">
    <location>
        <position position="308"/>
    </location>
</feature>
<dbReference type="PANTHER" id="PTHR10183">
    <property type="entry name" value="CALPAIN"/>
    <property type="match status" value="1"/>
</dbReference>
<dbReference type="CDD" id="cd00044">
    <property type="entry name" value="CysPc"/>
    <property type="match status" value="1"/>
</dbReference>
<dbReference type="OrthoDB" id="424753at2759"/>
<gene>
    <name evidence="6" type="ORF">BXZ70DRAFT_220215</name>
</gene>
<evidence type="ECO:0000256" key="2">
    <source>
        <dbReference type="PIRSR" id="PIRSR622684-1"/>
    </source>
</evidence>
<feature type="compositionally biased region" description="Acidic residues" evidence="4">
    <location>
        <begin position="557"/>
        <end position="567"/>
    </location>
</feature>
<feature type="active site" evidence="2 3">
    <location>
        <position position="328"/>
    </location>
</feature>
<dbReference type="AlphaFoldDB" id="A0A8K0XPD6"/>
<sequence>MSRARKRLMKLFSGKEKKVNKFPQTGPGLLVTAELDDAIARCKAEVERIARDCRAKNRKFRDLEFDLENDKTRTLSAISPDDDEIFFPADVHRVTQIFSKPQFFSHSAANASDIKQGMLGDCWFLSALSTVSTAPGLIEKICVARDEKVGVYGFIFFRDNFWVTVIIDDLLFTSVPKWEELRSEEQELYHNSKDSYNATARKGGASLFFAKSGTAGETWVPLIEKAYAKLHGNFAYLSGGRTCEGIEDLTGGVSTIILSNDILDVDRFWEEELTRANKDRLFGCCFMGLSSVRSGVEGATVQGLIGSHAYSVLRAVEVNGKRFVVVRNPWGQSEWTGRWSDGSKEWTSEWLQYLEVLGHQFGDDGQFVMEYSDWLECFSQIDRTRLFDDEWVMSSQYLAVKCPPLPAAWSFGDVCFKLSISDPTTAVIVLSQLDERYFRDLAGAVSWNIDFCIVKDGENEHIADSARSVFYQRSVHLEVELEAGDYTVYVRLDRSLGESDGDDTVSPSQMRMLSRILTERAKSRLIAENVTYESEKANMPYTVSRLIELENAVSEWADNEEEEEEEEKSTKKKAATASKDTGKKGKGGKSNTKSSNSSSAAVLRDSGANNGADDDDDDDGDGDYVPPWLQAAMANPSGGDDDSGESGELKIPYDSPNEIVIGLKVYTSKEVSCSIAGLLSQVQSVGEDGEDDENEDDGDEDENDEDE</sequence>
<dbReference type="SUPFAM" id="SSF54001">
    <property type="entry name" value="Cysteine proteinases"/>
    <property type="match status" value="1"/>
</dbReference>
<evidence type="ECO:0000313" key="6">
    <source>
        <dbReference type="EMBL" id="KAH8099828.1"/>
    </source>
</evidence>
<evidence type="ECO:0000259" key="5">
    <source>
        <dbReference type="PROSITE" id="PS50203"/>
    </source>
</evidence>
<reference evidence="6" key="1">
    <citation type="journal article" date="2021" name="New Phytol.">
        <title>Evolutionary innovations through gain and loss of genes in the ectomycorrhizal Boletales.</title>
        <authorList>
            <person name="Wu G."/>
            <person name="Miyauchi S."/>
            <person name="Morin E."/>
            <person name="Kuo A."/>
            <person name="Drula E."/>
            <person name="Varga T."/>
            <person name="Kohler A."/>
            <person name="Feng B."/>
            <person name="Cao Y."/>
            <person name="Lipzen A."/>
            <person name="Daum C."/>
            <person name="Hundley H."/>
            <person name="Pangilinan J."/>
            <person name="Johnson J."/>
            <person name="Barry K."/>
            <person name="LaButti K."/>
            <person name="Ng V."/>
            <person name="Ahrendt S."/>
            <person name="Min B."/>
            <person name="Choi I.G."/>
            <person name="Park H."/>
            <person name="Plett J.M."/>
            <person name="Magnuson J."/>
            <person name="Spatafora J.W."/>
            <person name="Nagy L.G."/>
            <person name="Henrissat B."/>
            <person name="Grigoriev I.V."/>
            <person name="Yang Z.L."/>
            <person name="Xu J."/>
            <person name="Martin F.M."/>
        </authorList>
    </citation>
    <scope>NUCLEOTIDE SEQUENCE</scope>
    <source>
        <strain evidence="6">KKN 215</strain>
    </source>
</reference>
<dbReference type="InterPro" id="IPR000169">
    <property type="entry name" value="Pept_cys_AS"/>
</dbReference>
<evidence type="ECO:0000256" key="3">
    <source>
        <dbReference type="PROSITE-ProRule" id="PRU00239"/>
    </source>
</evidence>
<evidence type="ECO:0000313" key="7">
    <source>
        <dbReference type="Proteomes" id="UP000813824"/>
    </source>
</evidence>
<keyword evidence="3" id="KW-0378">Hydrolase</keyword>
<organism evidence="6 7">
    <name type="scientific">Cristinia sonorae</name>
    <dbReference type="NCBI Taxonomy" id="1940300"/>
    <lineage>
        <taxon>Eukaryota</taxon>
        <taxon>Fungi</taxon>
        <taxon>Dikarya</taxon>
        <taxon>Basidiomycota</taxon>
        <taxon>Agaricomycotina</taxon>
        <taxon>Agaricomycetes</taxon>
        <taxon>Agaricomycetidae</taxon>
        <taxon>Agaricales</taxon>
        <taxon>Pleurotineae</taxon>
        <taxon>Stephanosporaceae</taxon>
        <taxon>Cristinia</taxon>
    </lineage>
</organism>
<comment type="similarity">
    <text evidence="1">Belongs to the peptidase C2 family.</text>
</comment>
<dbReference type="InterPro" id="IPR022684">
    <property type="entry name" value="Calpain_cysteine_protease"/>
</dbReference>
<feature type="active site" evidence="2 3">
    <location>
        <position position="122"/>
    </location>
</feature>
<dbReference type="PROSITE" id="PS00139">
    <property type="entry name" value="THIOL_PROTEASE_CYS"/>
    <property type="match status" value="1"/>
</dbReference>
<dbReference type="GO" id="GO:0004198">
    <property type="term" value="F:calcium-dependent cysteine-type endopeptidase activity"/>
    <property type="evidence" value="ECO:0007669"/>
    <property type="project" value="InterPro"/>
</dbReference>
<dbReference type="PROSITE" id="PS50203">
    <property type="entry name" value="CALPAIN_CAT"/>
    <property type="match status" value="1"/>
</dbReference>
<keyword evidence="7" id="KW-1185">Reference proteome</keyword>
<dbReference type="PRINTS" id="PR00704">
    <property type="entry name" value="CALPAIN"/>
</dbReference>
<comment type="caution">
    <text evidence="6">The sequence shown here is derived from an EMBL/GenBank/DDBJ whole genome shotgun (WGS) entry which is preliminary data.</text>
</comment>
<dbReference type="Pfam" id="PF00648">
    <property type="entry name" value="Peptidase_C2"/>
    <property type="match status" value="1"/>
</dbReference>